<proteinExistence type="inferred from homology"/>
<keyword evidence="4 8" id="KW-0812">Transmembrane</keyword>
<feature type="transmembrane region" description="Helical" evidence="8">
    <location>
        <begin position="401"/>
        <end position="423"/>
    </location>
</feature>
<evidence type="ECO:0000256" key="6">
    <source>
        <dbReference type="ARBA" id="ARBA00023136"/>
    </source>
</evidence>
<feature type="transmembrane region" description="Helical" evidence="8">
    <location>
        <begin position="143"/>
        <end position="162"/>
    </location>
</feature>
<feature type="transmembrane region" description="Helical" evidence="8">
    <location>
        <begin position="443"/>
        <end position="462"/>
    </location>
</feature>
<dbReference type="FunFam" id="1.20.1250.20:FF:000225">
    <property type="entry name" value="Solute carrier family 19 member 1"/>
    <property type="match status" value="1"/>
</dbReference>
<feature type="transmembrane region" description="Helical" evidence="8">
    <location>
        <begin position="12"/>
        <end position="28"/>
    </location>
</feature>
<dbReference type="PIRSF" id="PIRSF028739">
    <property type="entry name" value="Folate_carrier"/>
    <property type="match status" value="1"/>
</dbReference>
<feature type="transmembrane region" description="Helical" evidence="8">
    <location>
        <begin position="276"/>
        <end position="299"/>
    </location>
</feature>
<keyword evidence="10" id="KW-1185">Reference proteome</keyword>
<name>A0A093HRT9_STRCA</name>
<dbReference type="GO" id="GO:0005886">
    <property type="term" value="C:plasma membrane"/>
    <property type="evidence" value="ECO:0007669"/>
    <property type="project" value="UniProtKB-ARBA"/>
</dbReference>
<evidence type="ECO:0000256" key="1">
    <source>
        <dbReference type="ARBA" id="ARBA00004141"/>
    </source>
</evidence>
<evidence type="ECO:0000313" key="10">
    <source>
        <dbReference type="Proteomes" id="UP000053584"/>
    </source>
</evidence>
<evidence type="ECO:0000313" key="9">
    <source>
        <dbReference type="EMBL" id="KFV81752.1"/>
    </source>
</evidence>
<feature type="compositionally biased region" description="Pro residues" evidence="7">
    <location>
        <begin position="234"/>
        <end position="244"/>
    </location>
</feature>
<keyword evidence="6 8" id="KW-0472">Membrane</keyword>
<dbReference type="GO" id="GO:0015234">
    <property type="term" value="F:thiamine transmembrane transporter activity"/>
    <property type="evidence" value="ECO:0007669"/>
    <property type="project" value="TreeGrafter"/>
</dbReference>
<dbReference type="PANTHER" id="PTHR10686">
    <property type="entry name" value="FOLATE TRANSPORTER"/>
    <property type="match status" value="1"/>
</dbReference>
<feature type="region of interest" description="Disordered" evidence="7">
    <location>
        <begin position="208"/>
        <end position="252"/>
    </location>
</feature>
<dbReference type="AlphaFoldDB" id="A0A093HRT9"/>
<feature type="transmembrane region" description="Helical" evidence="8">
    <location>
        <begin position="371"/>
        <end position="394"/>
    </location>
</feature>
<dbReference type="Pfam" id="PF01770">
    <property type="entry name" value="Folate_carrier"/>
    <property type="match status" value="1"/>
</dbReference>
<dbReference type="InterPro" id="IPR002666">
    <property type="entry name" value="Folate_carrier"/>
</dbReference>
<dbReference type="Gene3D" id="1.20.1250.20">
    <property type="entry name" value="MFS general substrate transporter like domains"/>
    <property type="match status" value="1"/>
</dbReference>
<reference evidence="9 10" key="1">
    <citation type="submission" date="2014-04" db="EMBL/GenBank/DDBJ databases">
        <title>Genome evolution of avian class.</title>
        <authorList>
            <person name="Zhang G."/>
            <person name="Li C."/>
        </authorList>
    </citation>
    <scope>NUCLEOTIDE SEQUENCE [LARGE SCALE GENOMIC DNA]</scope>
    <source>
        <strain evidence="9">BGI_N308</strain>
    </source>
</reference>
<accession>A0A093HRT9</accession>
<evidence type="ECO:0000256" key="3">
    <source>
        <dbReference type="ARBA" id="ARBA00022448"/>
    </source>
</evidence>
<dbReference type="SUPFAM" id="SSF103473">
    <property type="entry name" value="MFS general substrate transporter"/>
    <property type="match status" value="1"/>
</dbReference>
<protein>
    <submittedName>
        <fullName evidence="9">Thiamine transporter 2</fullName>
    </submittedName>
</protein>
<comment type="subcellular location">
    <subcellularLocation>
        <location evidence="1">Membrane</location>
        <topology evidence="1">Multi-pass membrane protein</topology>
    </subcellularLocation>
</comment>
<dbReference type="Proteomes" id="UP000053584">
    <property type="component" value="Unassembled WGS sequence"/>
</dbReference>
<keyword evidence="5 8" id="KW-1133">Transmembrane helix</keyword>
<feature type="transmembrane region" description="Helical" evidence="8">
    <location>
        <begin position="83"/>
        <end position="105"/>
    </location>
</feature>
<dbReference type="EMBL" id="KL206364">
    <property type="protein sequence ID" value="KFV81752.1"/>
    <property type="molecule type" value="Genomic_DNA"/>
</dbReference>
<dbReference type="PANTHER" id="PTHR10686:SF37">
    <property type="entry name" value="THIAMINE TRANSPORTER 2"/>
    <property type="match status" value="1"/>
</dbReference>
<organism evidence="9 10">
    <name type="scientific">Struthio camelus australis</name>
    <dbReference type="NCBI Taxonomy" id="441894"/>
    <lineage>
        <taxon>Eukaryota</taxon>
        <taxon>Metazoa</taxon>
        <taxon>Chordata</taxon>
        <taxon>Craniata</taxon>
        <taxon>Vertebrata</taxon>
        <taxon>Euteleostomi</taxon>
        <taxon>Archelosauria</taxon>
        <taxon>Archosauria</taxon>
        <taxon>Dinosauria</taxon>
        <taxon>Saurischia</taxon>
        <taxon>Theropoda</taxon>
        <taxon>Coelurosauria</taxon>
        <taxon>Aves</taxon>
        <taxon>Palaeognathae</taxon>
        <taxon>Struthioniformes</taxon>
        <taxon>Struthionidae</taxon>
        <taxon>Struthio</taxon>
    </lineage>
</organism>
<evidence type="ECO:0000256" key="5">
    <source>
        <dbReference type="ARBA" id="ARBA00022989"/>
    </source>
</evidence>
<feature type="transmembrane region" description="Helical" evidence="8">
    <location>
        <begin position="345"/>
        <end position="365"/>
    </location>
</feature>
<sequence length="465" mass="51769">MGCWTQEKSGTWIFPTVILCIYGFFYMMKPSEPFLIPYLTAPDKNLTIDEVTNQIFPVWTYSYLALLFPVFLITDYARYKPIIILQGVSFIITWLLLLFAHGVVAMQVVEFFYGMVTATEVAYYAYIYSVVSTEHYQKATRYCRSITLAAATVAAVLGQLLVSLAHVSYFHLNAITLASLSLAFACSFFLPTPQKSMFFHKDASPEHLHGTVKSPESSTSGPNEPSGCQGDGAPAPPDTRPTPEQPADQAQPQNQALRVLVQLCWDLRDCYGSRKLLYWSLWWALATAGFNQVVNYIQVLWDFRAPSHSSAVYNGAVEAIATLLSSVASLTVGYVKVNWDLFGELALGVFSAMDAGCLFLMHFTANIWAGYASYLVFKACYMLLITIATFQIAVNLSMERYALMFGFNNFLALVIQTILTVVVVDLKGLGLDIVIQFLIYGSYFAVIAGIFLLRSICMLVAIKCK</sequence>
<dbReference type="InterPro" id="IPR036259">
    <property type="entry name" value="MFS_trans_sf"/>
</dbReference>
<evidence type="ECO:0000256" key="4">
    <source>
        <dbReference type="ARBA" id="ARBA00022692"/>
    </source>
</evidence>
<keyword evidence="3" id="KW-0813">Transport</keyword>
<evidence type="ECO:0000256" key="8">
    <source>
        <dbReference type="SAM" id="Phobius"/>
    </source>
</evidence>
<evidence type="ECO:0000256" key="2">
    <source>
        <dbReference type="ARBA" id="ARBA00005773"/>
    </source>
</evidence>
<feature type="transmembrane region" description="Helical" evidence="8">
    <location>
        <begin position="111"/>
        <end position="131"/>
    </location>
</feature>
<gene>
    <name evidence="9" type="ORF">N308_00841</name>
</gene>
<feature type="transmembrane region" description="Helical" evidence="8">
    <location>
        <begin position="311"/>
        <end position="333"/>
    </location>
</feature>
<comment type="similarity">
    <text evidence="2">Belongs to the reduced folate carrier (RFC) transporter (TC 2.A.48) family.</text>
</comment>
<feature type="transmembrane region" description="Helical" evidence="8">
    <location>
        <begin position="168"/>
        <end position="190"/>
    </location>
</feature>
<feature type="non-terminal residue" evidence="9">
    <location>
        <position position="465"/>
    </location>
</feature>
<dbReference type="NCBIfam" id="TIGR00806">
    <property type="entry name" value="rfc"/>
    <property type="match status" value="1"/>
</dbReference>
<evidence type="ECO:0000256" key="7">
    <source>
        <dbReference type="SAM" id="MobiDB-lite"/>
    </source>
</evidence>
<feature type="compositionally biased region" description="Polar residues" evidence="7">
    <location>
        <begin position="214"/>
        <end position="223"/>
    </location>
</feature>
<feature type="transmembrane region" description="Helical" evidence="8">
    <location>
        <begin position="58"/>
        <end position="76"/>
    </location>
</feature>